<evidence type="ECO:0000256" key="9">
    <source>
        <dbReference type="ARBA" id="ARBA00047984"/>
    </source>
</evidence>
<dbReference type="AlphaFoldDB" id="I4AHL5"/>
<feature type="short sequence motif" description="Q motif" evidence="11">
    <location>
        <begin position="22"/>
        <end position="50"/>
    </location>
</feature>
<dbReference type="InterPro" id="IPR044742">
    <property type="entry name" value="DEAD/DEAH_RhlB"/>
</dbReference>
<dbReference type="PROSITE" id="PS51195">
    <property type="entry name" value="Q_MOTIF"/>
    <property type="match status" value="1"/>
</dbReference>
<keyword evidence="4 12" id="KW-0378">Hydrolase</keyword>
<dbReference type="PROSITE" id="PS51192">
    <property type="entry name" value="HELICASE_ATP_BIND_1"/>
    <property type="match status" value="1"/>
</dbReference>
<dbReference type="SMART" id="SM00490">
    <property type="entry name" value="HELICc"/>
    <property type="match status" value="1"/>
</dbReference>
<comment type="catalytic activity">
    <reaction evidence="9">
        <text>ATP + H2O = ADP + phosphate + H(+)</text>
        <dbReference type="Rhea" id="RHEA:13065"/>
        <dbReference type="ChEBI" id="CHEBI:15377"/>
        <dbReference type="ChEBI" id="CHEBI:15378"/>
        <dbReference type="ChEBI" id="CHEBI:30616"/>
        <dbReference type="ChEBI" id="CHEBI:43474"/>
        <dbReference type="ChEBI" id="CHEBI:456216"/>
        <dbReference type="EC" id="3.6.4.13"/>
    </reaction>
</comment>
<dbReference type="SMART" id="SM00487">
    <property type="entry name" value="DEXDc"/>
    <property type="match status" value="1"/>
</dbReference>
<evidence type="ECO:0000256" key="4">
    <source>
        <dbReference type="ARBA" id="ARBA00022801"/>
    </source>
</evidence>
<name>I4AHL5_BERLS</name>
<proteinExistence type="inferred from homology"/>
<dbReference type="FunFam" id="3.40.50.300:FF:000108">
    <property type="entry name" value="ATP-dependent RNA helicase RhlE"/>
    <property type="match status" value="1"/>
</dbReference>
<dbReference type="SUPFAM" id="SSF52540">
    <property type="entry name" value="P-loop containing nucleoside triphosphate hydrolases"/>
    <property type="match status" value="1"/>
</dbReference>
<dbReference type="CDD" id="cd00268">
    <property type="entry name" value="DEADc"/>
    <property type="match status" value="1"/>
</dbReference>
<evidence type="ECO:0000259" key="14">
    <source>
        <dbReference type="PROSITE" id="PS51192"/>
    </source>
</evidence>
<keyword evidence="7" id="KW-0346">Stress response</keyword>
<dbReference type="KEGG" id="fli:Fleli_1002"/>
<dbReference type="eggNOG" id="COG0513">
    <property type="taxonomic scope" value="Bacteria"/>
</dbReference>
<dbReference type="InterPro" id="IPR057325">
    <property type="entry name" value="DeaD_dimer"/>
</dbReference>
<dbReference type="InterPro" id="IPR000629">
    <property type="entry name" value="RNA-helicase_DEAD-box_CS"/>
</dbReference>
<evidence type="ECO:0000256" key="7">
    <source>
        <dbReference type="ARBA" id="ARBA00023016"/>
    </source>
</evidence>
<reference evidence="18" key="1">
    <citation type="submission" date="2012-06" db="EMBL/GenBank/DDBJ databases">
        <title>The complete genome of Flexibacter litoralis DSM 6794.</title>
        <authorList>
            <person name="Lucas S."/>
            <person name="Copeland A."/>
            <person name="Lapidus A."/>
            <person name="Glavina del Rio T."/>
            <person name="Dalin E."/>
            <person name="Tice H."/>
            <person name="Bruce D."/>
            <person name="Goodwin L."/>
            <person name="Pitluck S."/>
            <person name="Peters L."/>
            <person name="Ovchinnikova G."/>
            <person name="Lu M."/>
            <person name="Kyrpides N."/>
            <person name="Mavromatis K."/>
            <person name="Ivanova N."/>
            <person name="Brettin T."/>
            <person name="Detter J.C."/>
            <person name="Han C."/>
            <person name="Larimer F."/>
            <person name="Land M."/>
            <person name="Hauser L."/>
            <person name="Markowitz V."/>
            <person name="Cheng J.-F."/>
            <person name="Hugenholtz P."/>
            <person name="Woyke T."/>
            <person name="Wu D."/>
            <person name="Spring S."/>
            <person name="Lang E."/>
            <person name="Kopitz M."/>
            <person name="Brambilla E."/>
            <person name="Klenk H.-P."/>
            <person name="Eisen J.A."/>
        </authorList>
    </citation>
    <scope>NUCLEOTIDE SEQUENCE [LARGE SCALE GENOMIC DNA]</scope>
    <source>
        <strain evidence="18">ATCC 23117 / DSM 6794 / NBRC 15988 / NCIMB 1366 / Sio-4</strain>
    </source>
</reference>
<keyword evidence="5 12" id="KW-0347">Helicase</keyword>
<dbReference type="InterPro" id="IPR005580">
    <property type="entry name" value="DbpA/CsdA_RNA-bd_dom"/>
</dbReference>
<keyword evidence="6 12" id="KW-0067">ATP-binding</keyword>
<evidence type="ECO:0000256" key="1">
    <source>
        <dbReference type="ARBA" id="ARBA00012552"/>
    </source>
</evidence>
<dbReference type="InterPro" id="IPR027417">
    <property type="entry name" value="P-loop_NTPase"/>
</dbReference>
<feature type="domain" description="Helicase ATP-binding" evidence="14">
    <location>
        <begin position="53"/>
        <end position="233"/>
    </location>
</feature>
<dbReference type="InterPro" id="IPR012677">
    <property type="entry name" value="Nucleotide-bd_a/b_plait_sf"/>
</dbReference>
<dbReference type="PANTHER" id="PTHR47959:SF13">
    <property type="entry name" value="ATP-DEPENDENT RNA HELICASE RHLE"/>
    <property type="match status" value="1"/>
</dbReference>
<dbReference type="EMBL" id="CP003345">
    <property type="protein sequence ID" value="AFM03450.1"/>
    <property type="molecule type" value="Genomic_DNA"/>
</dbReference>
<evidence type="ECO:0000313" key="17">
    <source>
        <dbReference type="EMBL" id="AFM03450.1"/>
    </source>
</evidence>
<evidence type="ECO:0000256" key="11">
    <source>
        <dbReference type="PROSITE-ProRule" id="PRU00552"/>
    </source>
</evidence>
<dbReference type="PROSITE" id="PS00039">
    <property type="entry name" value="DEAD_ATP_HELICASE"/>
    <property type="match status" value="1"/>
</dbReference>
<dbReference type="InterPro" id="IPR011545">
    <property type="entry name" value="DEAD/DEAH_box_helicase_dom"/>
</dbReference>
<evidence type="ECO:0000256" key="3">
    <source>
        <dbReference type="ARBA" id="ARBA00022741"/>
    </source>
</evidence>
<dbReference type="GO" id="GO:0005829">
    <property type="term" value="C:cytosol"/>
    <property type="evidence" value="ECO:0007669"/>
    <property type="project" value="TreeGrafter"/>
</dbReference>
<evidence type="ECO:0000256" key="10">
    <source>
        <dbReference type="ARBA" id="ARBA00074363"/>
    </source>
</evidence>
<dbReference type="InterPro" id="IPR014014">
    <property type="entry name" value="RNA_helicase_DEAD_Q_motif"/>
</dbReference>
<dbReference type="CDD" id="cd18787">
    <property type="entry name" value="SF2_C_DEAD"/>
    <property type="match status" value="1"/>
</dbReference>
<dbReference type="HOGENOM" id="CLU_003041_21_1_10"/>
<feature type="region of interest" description="Disordered" evidence="13">
    <location>
        <begin position="478"/>
        <end position="540"/>
    </location>
</feature>
<dbReference type="GO" id="GO:0016787">
    <property type="term" value="F:hydrolase activity"/>
    <property type="evidence" value="ECO:0007669"/>
    <property type="project" value="UniProtKB-KW"/>
</dbReference>
<dbReference type="STRING" id="880071.Fleli_1002"/>
<dbReference type="EC" id="3.6.4.13" evidence="1"/>
<comment type="similarity">
    <text evidence="8 12">Belongs to the DEAD box helicase family.</text>
</comment>
<dbReference type="Gene3D" id="3.40.50.300">
    <property type="entry name" value="P-loop containing nucleotide triphosphate hydrolases"/>
    <property type="match status" value="2"/>
</dbReference>
<dbReference type="Pfam" id="PF00271">
    <property type="entry name" value="Helicase_C"/>
    <property type="match status" value="1"/>
</dbReference>
<dbReference type="PANTHER" id="PTHR47959">
    <property type="entry name" value="ATP-DEPENDENT RNA HELICASE RHLE-RELATED"/>
    <property type="match status" value="1"/>
</dbReference>
<dbReference type="GO" id="GO:0003724">
    <property type="term" value="F:RNA helicase activity"/>
    <property type="evidence" value="ECO:0007669"/>
    <property type="project" value="UniProtKB-EC"/>
</dbReference>
<sequence length="617" mass="69469">MEKTTETTKTKETTTESTEVTLKFTDMNLSDEVKRAVEVMGFESPSPIQAEAIPHLLEGKDVIGQAQTGTGKTAAFGIPLIERIIKANENSEFDRNSRLPKGIILCPTRELAVQVAGELEKLAKFRKDIFVTAVYGGESIEKQIRNLRRGVQIVVGTPGRTIDHIKRGTLKLEEITNIILDEADEMLNMGFKEDIELILQQITTEHQTVLFSATMPKPILQIAKKYQNSPEIVKVISKELTSDNIEQSFLPINPNYKTDVLVRLLAYNGWESMLIFCNTKQRTDEVAETLIQKGYAAEALHGDLAQHQRNLVMNKFRHGRVQILVATDVAARGIDVDNVEAVINYDVPLDPEYYVHRIGRTGRAGNKGVSITFISGRREVYRLNDIERYSKSRIPQGTIPTQQEVLAKKQLRFMENLKATINDEKKAEELESYTALIEMLEIEGITSKQVAAAVLSLQLSNKPTDRLTEAEIWDTRDRRRDGRGGRNDRGGRDRGGRNDRRGGGRDRDRGSRNRRDDRGGRDRNDRDRGSRPSYKDRGDRADMVRLRIDLGATENVRKGDILGAIAGETGMRGDKIGAIRVNEQESFVEVPQSDVDNVIRVMNKSKIKGKKVEFEKA</sequence>
<feature type="domain" description="DEAD-box RNA helicase Q" evidence="16">
    <location>
        <begin position="22"/>
        <end position="50"/>
    </location>
</feature>
<protein>
    <recommendedName>
        <fullName evidence="10">DEAD-box ATP-dependent RNA helicase RhpA</fullName>
        <ecNumber evidence="1">3.6.4.13</ecNumber>
    </recommendedName>
</protein>
<evidence type="ECO:0000259" key="15">
    <source>
        <dbReference type="PROSITE" id="PS51194"/>
    </source>
</evidence>
<dbReference type="Gene3D" id="3.30.70.330">
    <property type="match status" value="1"/>
</dbReference>
<dbReference type="Proteomes" id="UP000006054">
    <property type="component" value="Chromosome"/>
</dbReference>
<dbReference type="GO" id="GO:0003676">
    <property type="term" value="F:nucleic acid binding"/>
    <property type="evidence" value="ECO:0007669"/>
    <property type="project" value="InterPro"/>
</dbReference>
<evidence type="ECO:0000256" key="5">
    <source>
        <dbReference type="ARBA" id="ARBA00022806"/>
    </source>
</evidence>
<dbReference type="RefSeq" id="WP_014796908.1">
    <property type="nucleotide sequence ID" value="NC_018018.1"/>
</dbReference>
<dbReference type="OrthoDB" id="9785240at2"/>
<evidence type="ECO:0000256" key="6">
    <source>
        <dbReference type="ARBA" id="ARBA00022840"/>
    </source>
</evidence>
<organism evidence="17 18">
    <name type="scientific">Bernardetia litoralis (strain ATCC 23117 / DSM 6794 / NBRC 15988 / NCIMB 1366 / Fx l1 / Sio-4)</name>
    <name type="common">Flexibacter litoralis</name>
    <dbReference type="NCBI Taxonomy" id="880071"/>
    <lineage>
        <taxon>Bacteria</taxon>
        <taxon>Pseudomonadati</taxon>
        <taxon>Bacteroidota</taxon>
        <taxon>Cytophagia</taxon>
        <taxon>Cytophagales</taxon>
        <taxon>Bernardetiaceae</taxon>
        <taxon>Bernardetia</taxon>
    </lineage>
</organism>
<dbReference type="InterPro" id="IPR014001">
    <property type="entry name" value="Helicase_ATP-bd"/>
</dbReference>
<dbReference type="GO" id="GO:0009266">
    <property type="term" value="P:response to temperature stimulus"/>
    <property type="evidence" value="ECO:0007669"/>
    <property type="project" value="UniProtKB-ARBA"/>
</dbReference>
<accession>I4AHL5</accession>
<dbReference type="InterPro" id="IPR050079">
    <property type="entry name" value="DEAD_box_RNA_helicase"/>
</dbReference>
<keyword evidence="2" id="KW-0963">Cytoplasm</keyword>
<dbReference type="GO" id="GO:0042255">
    <property type="term" value="P:ribosome assembly"/>
    <property type="evidence" value="ECO:0007669"/>
    <property type="project" value="UniProtKB-ARBA"/>
</dbReference>
<evidence type="ECO:0000313" key="18">
    <source>
        <dbReference type="Proteomes" id="UP000006054"/>
    </source>
</evidence>
<dbReference type="GO" id="GO:0005524">
    <property type="term" value="F:ATP binding"/>
    <property type="evidence" value="ECO:0007669"/>
    <property type="project" value="UniProtKB-KW"/>
</dbReference>
<feature type="domain" description="Helicase C-terminal" evidence="15">
    <location>
        <begin position="260"/>
        <end position="406"/>
    </location>
</feature>
<evidence type="ECO:0000256" key="8">
    <source>
        <dbReference type="ARBA" id="ARBA00038437"/>
    </source>
</evidence>
<keyword evidence="18" id="KW-1185">Reference proteome</keyword>
<dbReference type="PATRIC" id="fig|880071.3.peg.979"/>
<evidence type="ECO:0000256" key="13">
    <source>
        <dbReference type="SAM" id="MobiDB-lite"/>
    </source>
</evidence>
<evidence type="ECO:0000259" key="16">
    <source>
        <dbReference type="PROSITE" id="PS51195"/>
    </source>
</evidence>
<dbReference type="InterPro" id="IPR001650">
    <property type="entry name" value="Helicase_C-like"/>
</dbReference>
<evidence type="ECO:0000256" key="12">
    <source>
        <dbReference type="RuleBase" id="RU000492"/>
    </source>
</evidence>
<evidence type="ECO:0000256" key="2">
    <source>
        <dbReference type="ARBA" id="ARBA00022490"/>
    </source>
</evidence>
<gene>
    <name evidence="17" type="ordered locus">Fleli_1002</name>
</gene>
<dbReference type="CDD" id="cd12252">
    <property type="entry name" value="RRM_DbpA"/>
    <property type="match status" value="1"/>
</dbReference>
<dbReference type="Pfam" id="PF03880">
    <property type="entry name" value="DbpA"/>
    <property type="match status" value="1"/>
</dbReference>
<dbReference type="PROSITE" id="PS51194">
    <property type="entry name" value="HELICASE_CTER"/>
    <property type="match status" value="1"/>
</dbReference>
<keyword evidence="3 12" id="KW-0547">Nucleotide-binding</keyword>
<dbReference type="Pfam" id="PF25399">
    <property type="entry name" value="DeaD_dimer"/>
    <property type="match status" value="1"/>
</dbReference>
<dbReference type="Pfam" id="PF00270">
    <property type="entry name" value="DEAD"/>
    <property type="match status" value="1"/>
</dbReference>